<dbReference type="EC" id="2.7.4.24" evidence="11"/>
<dbReference type="CDD" id="cd07061">
    <property type="entry name" value="HP_HAP_like"/>
    <property type="match status" value="1"/>
</dbReference>
<sequence>MDLVQHTEVEVEEKKSKLEQLKTVLEMYGHFSGINRKVQLTYLPHGQPKTSSEEEDARKEEPSLLLVLKWGGELTPAGRVQAEELGRAFRCMYPGGQGDYAGFPGCGLLRLHSTYRHDLKIYASDEGRVQMTAAAFAKGLLALEGELTPILVQMVKSANMNGLLDNDIDPLSSCQHRVKGRLHEIMQKDQDFTDEEYDKLAPTGSCSLVNSMKAIGNPMLMCDSVYALIQSLTSQIRKKMEDPKSADLQLYHSETLELMLQRWTKLERDFRMKSGRYDISKIPDIYDCIKYDVQHNASLGLENTVELFTMSRALADIVIPQEYGINKVEKLDIAYAYCLPLVKKIQLDLQRTHEDESVNKLHPLYSRGVLSPGRHVRTRLYFTSESHVHSLLSIFRYGGLLDEENDQQWKRAMDYLSAVSELNYMTQIVIMLYEDNNKDPSSEERFHVELHFSPGVKVSEEENAPLGFGFRPASSEVLSETSSSKGGSYRLFSSCSRQSPEMKQSGLGSQCAGLFSTTVLGGSSSAPNLQDYARTHRKKFSSGSLSYKDGFEGCSMVPSIFPLETLHNSLSLKQVDEFLTAVCESAGDSHARSTRALSAMFDAQNQPCVDSYIPQRVLSSSVSLRQRSDRPPWYSSGPSSTVSSAGPSSPTTADTSPRFSFSEKMPLTPQSSEEAHSAQHSLRNTPTSPPALPTHTHTVHQTSPGQGTEDRPDVDDAEQNVELAKEEVDRAEEEEEEEGESMPELECPALSGLVRGEPLCSVPGSLPVLLELRESSSEAGSSTQTPLSPEQPEHYFDTQESLDPWTPVALPHPGTPLEVGGPPHVPEP</sequence>
<evidence type="ECO:0000313" key="14">
    <source>
        <dbReference type="Proteomes" id="UP000823561"/>
    </source>
</evidence>
<reference evidence="13" key="1">
    <citation type="submission" date="2020-10" db="EMBL/GenBank/DDBJ databases">
        <title>Chromosome-scale genome assembly of the Allis shad, Alosa alosa.</title>
        <authorList>
            <person name="Margot Z."/>
            <person name="Christophe K."/>
            <person name="Cabau C."/>
            <person name="Louis A."/>
            <person name="Berthelot C."/>
            <person name="Parey E."/>
            <person name="Roest Crollius H."/>
            <person name="Montfort J."/>
            <person name="Robinson-Rechavi M."/>
            <person name="Bucao C."/>
            <person name="Bouchez O."/>
            <person name="Gislard M."/>
            <person name="Lluch J."/>
            <person name="Milhes M."/>
            <person name="Lampietro C."/>
            <person name="Lopez Roques C."/>
            <person name="Donnadieu C."/>
            <person name="Braasch I."/>
            <person name="Desvignes T."/>
            <person name="Postlethwait J."/>
            <person name="Bobe J."/>
            <person name="Guiguen Y."/>
        </authorList>
    </citation>
    <scope>NUCLEOTIDE SEQUENCE</scope>
    <source>
        <strain evidence="13">M-15738</strain>
        <tissue evidence="13">Blood</tissue>
    </source>
</reference>
<feature type="compositionally biased region" description="Polar residues" evidence="12">
    <location>
        <begin position="695"/>
        <end position="706"/>
    </location>
</feature>
<dbReference type="GO" id="GO:0032958">
    <property type="term" value="P:inositol phosphate biosynthetic process"/>
    <property type="evidence" value="ECO:0007669"/>
    <property type="project" value="TreeGrafter"/>
</dbReference>
<evidence type="ECO:0000256" key="3">
    <source>
        <dbReference type="ARBA" id="ARBA00022553"/>
    </source>
</evidence>
<keyword evidence="3" id="KW-0597">Phosphoprotein</keyword>
<feature type="region of interest" description="Disordered" evidence="12">
    <location>
        <begin position="771"/>
        <end position="828"/>
    </location>
</feature>
<dbReference type="Gene3D" id="3.40.50.1240">
    <property type="entry name" value="Phosphoglycerate mutase-like"/>
    <property type="match status" value="1"/>
</dbReference>
<dbReference type="InterPro" id="IPR029033">
    <property type="entry name" value="His_PPase_superfam"/>
</dbReference>
<keyword evidence="7 11" id="KW-0067">ATP-binding</keyword>
<keyword evidence="6 11" id="KW-0418">Kinase</keyword>
<evidence type="ECO:0000313" key="13">
    <source>
        <dbReference type="EMBL" id="KAG5270191.1"/>
    </source>
</evidence>
<evidence type="ECO:0000256" key="12">
    <source>
        <dbReference type="SAM" id="MobiDB-lite"/>
    </source>
</evidence>
<name>A0AAV6GBV2_9TELE</name>
<comment type="subcellular location">
    <subcellularLocation>
        <location evidence="11">Cytoplasm</location>
        <location evidence="11">Cytosol</location>
    </subcellularLocation>
</comment>
<dbReference type="FunFam" id="3.40.50.1240:FF:000013">
    <property type="entry name" value="Inositol hexakisphosphate and diphosphoinositol-pentakisphosphate kinase"/>
    <property type="match status" value="1"/>
</dbReference>
<accession>A0AAV6GBV2</accession>
<comment type="catalytic activity">
    <reaction evidence="8">
        <text>5-diphospho-1D-myo-inositol 1,2,3,4,6-pentakisphosphate + ATP + H(+) = 1,5-bis(diphospho)-1D-myo-inositol 2,3,4,6-tetrakisphosphate + ADP</text>
        <dbReference type="Rhea" id="RHEA:10276"/>
        <dbReference type="ChEBI" id="CHEBI:15378"/>
        <dbReference type="ChEBI" id="CHEBI:30616"/>
        <dbReference type="ChEBI" id="CHEBI:58628"/>
        <dbReference type="ChEBI" id="CHEBI:77983"/>
        <dbReference type="ChEBI" id="CHEBI:456216"/>
        <dbReference type="EC" id="2.7.4.24"/>
    </reaction>
    <physiologicalReaction direction="left-to-right" evidence="8">
        <dbReference type="Rhea" id="RHEA:10277"/>
    </physiologicalReaction>
</comment>
<comment type="catalytic activity">
    <reaction evidence="9">
        <text>1D-myo-inositol hexakisphosphate + ATP = 1-diphospho-1D-myo-inositol 2,3,4,5,6-pentakisphosphate + ADP</text>
        <dbReference type="Rhea" id="RHEA:37459"/>
        <dbReference type="ChEBI" id="CHEBI:30616"/>
        <dbReference type="ChEBI" id="CHEBI:58130"/>
        <dbReference type="ChEBI" id="CHEBI:74946"/>
        <dbReference type="ChEBI" id="CHEBI:456216"/>
        <dbReference type="EC" id="2.7.4.24"/>
    </reaction>
    <physiologicalReaction direction="left-to-right" evidence="9">
        <dbReference type="Rhea" id="RHEA:37460"/>
    </physiologicalReaction>
</comment>
<comment type="function">
    <text evidence="11">Bifunctional inositol kinase that acts in concert with the IP6K kinases to synthesize the diphosphate group-containing inositol pyrophosphates diphosphoinositol pentakisphosphate, PP-InsP5, and bis-diphosphoinositol tetrakisphosphate, (PP)2-InsP4. PP-InsP5 and (PP)2-InsP4, also respectively called InsP7 and InsP8, may regulate a variety of cellular processes, including apoptosis, vesicle trafficking, cytoskeletal dynamics, and exocytosis. Phosphorylates inositol hexakisphosphate (InsP6).</text>
</comment>
<organism evidence="13 14">
    <name type="scientific">Alosa alosa</name>
    <name type="common">allis shad</name>
    <dbReference type="NCBI Taxonomy" id="278164"/>
    <lineage>
        <taxon>Eukaryota</taxon>
        <taxon>Metazoa</taxon>
        <taxon>Chordata</taxon>
        <taxon>Craniata</taxon>
        <taxon>Vertebrata</taxon>
        <taxon>Euteleostomi</taxon>
        <taxon>Actinopterygii</taxon>
        <taxon>Neopterygii</taxon>
        <taxon>Teleostei</taxon>
        <taxon>Clupei</taxon>
        <taxon>Clupeiformes</taxon>
        <taxon>Clupeoidei</taxon>
        <taxon>Clupeidae</taxon>
        <taxon>Alosa</taxon>
    </lineage>
</organism>
<gene>
    <name evidence="13" type="ORF">AALO_G00189810</name>
</gene>
<keyword evidence="2 11" id="KW-0963">Cytoplasm</keyword>
<evidence type="ECO:0000256" key="10">
    <source>
        <dbReference type="ARBA" id="ARBA00037056"/>
    </source>
</evidence>
<dbReference type="GO" id="GO:0033857">
    <property type="term" value="F:5-diphosphoinositol pentakisphosphate 1-kinase activity"/>
    <property type="evidence" value="ECO:0007669"/>
    <property type="project" value="TreeGrafter"/>
</dbReference>
<dbReference type="Proteomes" id="UP000823561">
    <property type="component" value="Chromosome 14"/>
</dbReference>
<feature type="compositionally biased region" description="Low complexity" evidence="12">
    <location>
        <begin position="635"/>
        <end position="657"/>
    </location>
</feature>
<proteinExistence type="inferred from homology"/>
<feature type="compositionally biased region" description="Acidic residues" evidence="12">
    <location>
        <begin position="729"/>
        <end position="743"/>
    </location>
</feature>
<dbReference type="GO" id="GO:0005829">
    <property type="term" value="C:cytosol"/>
    <property type="evidence" value="ECO:0007669"/>
    <property type="project" value="UniProtKB-SubCell"/>
</dbReference>
<dbReference type="InterPro" id="IPR000560">
    <property type="entry name" value="His_Pase_clade-2"/>
</dbReference>
<evidence type="ECO:0000256" key="11">
    <source>
        <dbReference type="RuleBase" id="RU365032"/>
    </source>
</evidence>
<dbReference type="AlphaFoldDB" id="A0AAV6GBV2"/>
<dbReference type="InterPro" id="IPR037446">
    <property type="entry name" value="His_Pase_VIP1"/>
</dbReference>
<evidence type="ECO:0000256" key="1">
    <source>
        <dbReference type="ARBA" id="ARBA00005609"/>
    </source>
</evidence>
<evidence type="ECO:0000256" key="5">
    <source>
        <dbReference type="ARBA" id="ARBA00022741"/>
    </source>
</evidence>
<feature type="region of interest" description="Disordered" evidence="12">
    <location>
        <begin position="621"/>
        <end position="750"/>
    </location>
</feature>
<evidence type="ECO:0000256" key="8">
    <source>
        <dbReference type="ARBA" id="ARBA00033696"/>
    </source>
</evidence>
<dbReference type="GO" id="GO:0005524">
    <property type="term" value="F:ATP binding"/>
    <property type="evidence" value="ECO:0007669"/>
    <property type="project" value="UniProtKB-KW"/>
</dbReference>
<dbReference type="GO" id="GO:0006020">
    <property type="term" value="P:inositol metabolic process"/>
    <property type="evidence" value="ECO:0007669"/>
    <property type="project" value="TreeGrafter"/>
</dbReference>
<evidence type="ECO:0000256" key="7">
    <source>
        <dbReference type="ARBA" id="ARBA00022840"/>
    </source>
</evidence>
<dbReference type="Pfam" id="PF00328">
    <property type="entry name" value="His_Phos_2"/>
    <property type="match status" value="1"/>
</dbReference>
<dbReference type="SUPFAM" id="SSF53254">
    <property type="entry name" value="Phosphoglycerate mutase-like"/>
    <property type="match status" value="1"/>
</dbReference>
<evidence type="ECO:0000256" key="6">
    <source>
        <dbReference type="ARBA" id="ARBA00022777"/>
    </source>
</evidence>
<protein>
    <recommendedName>
        <fullName evidence="11">Inositol hexakisphosphate and diphosphoinositol-pentakisphosphate kinase</fullName>
        <ecNumber evidence="11">2.7.4.24</ecNumber>
    </recommendedName>
</protein>
<dbReference type="GO" id="GO:0000828">
    <property type="term" value="F:inositol hexakisphosphate kinase activity"/>
    <property type="evidence" value="ECO:0007669"/>
    <property type="project" value="TreeGrafter"/>
</dbReference>
<feature type="compositionally biased region" description="Polar residues" evidence="12">
    <location>
        <begin position="668"/>
        <end position="686"/>
    </location>
</feature>
<dbReference type="PANTHER" id="PTHR12750:SF11">
    <property type="entry name" value="INOSITOL HEXAKISPHOSPHATE AND DIPHOSPHOINOSITOL-PENTAKISPHOSPHATE KINASE 1"/>
    <property type="match status" value="1"/>
</dbReference>
<keyword evidence="5 11" id="KW-0547">Nucleotide-binding</keyword>
<comment type="function">
    <text evidence="10">Bifunctional inositol kinase that acts in concert with the IP6K kinases IP6K1, IP6K2 and IP6K3 to synthesize the diphosphate group-containing inositol pyrophosphates diphosphoinositol pentakisphosphate, PP-InsP5, and bis-diphosphoinositol tetrakisphosphate, (PP)2-InsP4. PP-InsP5 and (PP)2-InsP4, also respectively called InsP7 and InsP8, regulate a variety of cellular processes, including apoptosis, vesicle trafficking, cytoskeletal dynamics, exocytosis, insulin signaling and neutrophil activation. Phosphorylates inositol hexakisphosphate (InsP6) at position 1 to produce PP-InsP5 which is in turn phosphorylated by IP6Ks to produce (PP)2-InsP4. Alternatively, phosphorylates PP-InsP5 at position 1, produced by IP6Ks from InsP6, to produce (PP)2-InsP4. Activated when cells are exposed to hyperosmotic stress.</text>
</comment>
<comment type="caution">
    <text evidence="13">The sequence shown here is derived from an EMBL/GenBank/DDBJ whole genome shotgun (WGS) entry which is preliminary data.</text>
</comment>
<evidence type="ECO:0000256" key="4">
    <source>
        <dbReference type="ARBA" id="ARBA00022679"/>
    </source>
</evidence>
<keyword evidence="4 11" id="KW-0808">Transferase</keyword>
<comment type="similarity">
    <text evidence="1 11">Belongs to the histidine acid phosphatase family. VIP1 subfamily.</text>
</comment>
<dbReference type="PANTHER" id="PTHR12750">
    <property type="entry name" value="DIPHOSPHOINOSITOL PENTAKISPHOSPHATE KINASE"/>
    <property type="match status" value="1"/>
</dbReference>
<feature type="compositionally biased region" description="Polar residues" evidence="12">
    <location>
        <begin position="777"/>
        <end position="788"/>
    </location>
</feature>
<evidence type="ECO:0000256" key="2">
    <source>
        <dbReference type="ARBA" id="ARBA00022490"/>
    </source>
</evidence>
<dbReference type="EMBL" id="JADWDJ010000014">
    <property type="protein sequence ID" value="KAG5270191.1"/>
    <property type="molecule type" value="Genomic_DNA"/>
</dbReference>
<keyword evidence="14" id="KW-1185">Reference proteome</keyword>
<evidence type="ECO:0000256" key="9">
    <source>
        <dbReference type="ARBA" id="ARBA00034629"/>
    </source>
</evidence>